<dbReference type="Pfam" id="PF19189">
    <property type="entry name" value="Mtf2"/>
    <property type="match status" value="1"/>
</dbReference>
<dbReference type="Proteomes" id="UP000009328">
    <property type="component" value="Unassembled WGS sequence"/>
</dbReference>
<dbReference type="PANTHER" id="PTHR39468:SF1">
    <property type="entry name" value="MTF2-LIKE C-TERMINAL DOMAIN-CONTAINING PROTEIN"/>
    <property type="match status" value="1"/>
</dbReference>
<evidence type="ECO:0000256" key="1">
    <source>
        <dbReference type="SAM" id="MobiDB-lite"/>
    </source>
</evidence>
<dbReference type="eggNOG" id="ENOG502RXV4">
    <property type="taxonomic scope" value="Eukaryota"/>
</dbReference>
<gene>
    <name evidence="3" type="ORF">BN7_4509</name>
</gene>
<reference evidence="3 4" key="1">
    <citation type="journal article" date="2012" name="Eukaryot. Cell">
        <title>Draft genome sequence of Wickerhamomyces ciferrii NRRL Y-1031 F-60-10.</title>
        <authorList>
            <person name="Schneider J."/>
            <person name="Andrea H."/>
            <person name="Blom J."/>
            <person name="Jaenicke S."/>
            <person name="Ruckert C."/>
            <person name="Schorsch C."/>
            <person name="Szczepanowski R."/>
            <person name="Farwick M."/>
            <person name="Goesmann A."/>
            <person name="Puhler A."/>
            <person name="Schaffer S."/>
            <person name="Tauch A."/>
            <person name="Kohler T."/>
            <person name="Brinkrolf K."/>
        </authorList>
    </citation>
    <scope>NUCLEOTIDE SEQUENCE [LARGE SCALE GENOMIC DNA]</scope>
    <source>
        <strain evidence="4">ATCC 14091 / BCRC 22168 / CBS 111 / JCM 3599 / NBRC 0793 / NRRL Y-1031 F-60-10</strain>
    </source>
</reference>
<comment type="caution">
    <text evidence="3">The sequence shown here is derived from an EMBL/GenBank/DDBJ whole genome shotgun (WGS) entry which is preliminary data.</text>
</comment>
<organism evidence="3 4">
    <name type="scientific">Wickerhamomyces ciferrii (strain ATCC 14091 / BCRC 22168 / CBS 111 / JCM 3599 / NBRC 0793 / NRRL Y-1031 F-60-10)</name>
    <name type="common">Yeast</name>
    <name type="synonym">Pichia ciferrii</name>
    <dbReference type="NCBI Taxonomy" id="1206466"/>
    <lineage>
        <taxon>Eukaryota</taxon>
        <taxon>Fungi</taxon>
        <taxon>Dikarya</taxon>
        <taxon>Ascomycota</taxon>
        <taxon>Saccharomycotina</taxon>
        <taxon>Saccharomycetes</taxon>
        <taxon>Phaffomycetales</taxon>
        <taxon>Wickerhamomycetaceae</taxon>
        <taxon>Wickerhamomyces</taxon>
    </lineage>
</organism>
<sequence>MLSSLRIQRRCFSSSIKRLNERITEDSFASFGKNTASKKDTDTFISVFNKIMTYRKETKQTSKGSLQLIFENNLKNNTDQNNNQNQNNMTISTNTSNHDIRDFPLSVSSEIVKNDDLDIHRNLIEEIQKKQELREALKPTMTYLDSIDNDYDLIKIVENYVSIFEQETNSKNFKPKSLITNEFLSEIKLRSATTPEAPIIDQFTLPLIISFFLKNLAIKFDSSLEIISFFQNLKKLNIKAFTFLCTEEVYNEVLERTWHKFKDIKLMDSLITDMKANGIIGDLDTISILGLIINDMELLLDPVDNKNQFYSEEDYLLKKSIERYRMGLMQVV</sequence>
<accession>K0KU45</accession>
<dbReference type="GO" id="GO:0005739">
    <property type="term" value="C:mitochondrion"/>
    <property type="evidence" value="ECO:0007669"/>
    <property type="project" value="InterPro"/>
</dbReference>
<dbReference type="EMBL" id="CAIF01000169">
    <property type="protein sequence ID" value="CCH44939.1"/>
    <property type="molecule type" value="Genomic_DNA"/>
</dbReference>
<keyword evidence="4" id="KW-1185">Reference proteome</keyword>
<dbReference type="InParanoid" id="K0KU45"/>
<dbReference type="InterPro" id="IPR043837">
    <property type="entry name" value="Mtf2-like_C"/>
</dbReference>
<name>K0KU45_WICCF</name>
<feature type="domain" description="Mtf2-like C-terminal" evidence="2">
    <location>
        <begin position="130"/>
        <end position="330"/>
    </location>
</feature>
<evidence type="ECO:0000313" key="3">
    <source>
        <dbReference type="EMBL" id="CCH44939.1"/>
    </source>
</evidence>
<feature type="region of interest" description="Disordered" evidence="1">
    <location>
        <begin position="75"/>
        <end position="96"/>
    </location>
</feature>
<proteinExistence type="predicted"/>
<dbReference type="InterPro" id="IPR040009">
    <property type="entry name" value="Mtf2/C5D6.12-like"/>
</dbReference>
<dbReference type="STRING" id="1206466.K0KU45"/>
<dbReference type="FunCoup" id="K0KU45">
    <property type="interactions" value="63"/>
</dbReference>
<protein>
    <recommendedName>
        <fullName evidence="2">Mtf2-like C-terminal domain-containing protein</fullName>
    </recommendedName>
</protein>
<dbReference type="AlphaFoldDB" id="K0KU45"/>
<evidence type="ECO:0000313" key="4">
    <source>
        <dbReference type="Proteomes" id="UP000009328"/>
    </source>
</evidence>
<dbReference type="HOGENOM" id="CLU_837307_0_0_1"/>
<evidence type="ECO:0000259" key="2">
    <source>
        <dbReference type="Pfam" id="PF19189"/>
    </source>
</evidence>
<dbReference type="PANTHER" id="PTHR39468">
    <property type="entry name" value="CHROMOSOME 7, WHOLE GENOME SHOTGUN SEQUENCE"/>
    <property type="match status" value="1"/>
</dbReference>